<dbReference type="InterPro" id="IPR050482">
    <property type="entry name" value="Sensor_HK_TwoCompSys"/>
</dbReference>
<evidence type="ECO:0000313" key="13">
    <source>
        <dbReference type="EMBL" id="SEP51175.1"/>
    </source>
</evidence>
<dbReference type="AlphaFoldDB" id="A0A1H8YG95"/>
<dbReference type="OrthoDB" id="227596at2"/>
<gene>
    <name evidence="13" type="ORF">SAMN04489732_115176</name>
</gene>
<dbReference type="InterPro" id="IPR011712">
    <property type="entry name" value="Sig_transdc_His_kin_sub3_dim/P"/>
</dbReference>
<feature type="transmembrane region" description="Helical" evidence="9">
    <location>
        <begin position="38"/>
        <end position="58"/>
    </location>
</feature>
<proteinExistence type="predicted"/>
<evidence type="ECO:0000256" key="4">
    <source>
        <dbReference type="ARBA" id="ARBA00022679"/>
    </source>
</evidence>
<protein>
    <recommendedName>
        <fullName evidence="2">histidine kinase</fullName>
        <ecNumber evidence="2">2.7.13.3</ecNumber>
    </recommendedName>
</protein>
<accession>A0A1H8YG95</accession>
<organism evidence="13 14">
    <name type="scientific">Amycolatopsis saalfeldensis</name>
    <dbReference type="NCBI Taxonomy" id="394193"/>
    <lineage>
        <taxon>Bacteria</taxon>
        <taxon>Bacillati</taxon>
        <taxon>Actinomycetota</taxon>
        <taxon>Actinomycetes</taxon>
        <taxon>Pseudonocardiales</taxon>
        <taxon>Pseudonocardiaceae</taxon>
        <taxon>Amycolatopsis</taxon>
    </lineage>
</organism>
<dbReference type="Pfam" id="PF23539">
    <property type="entry name" value="DUF7134"/>
    <property type="match status" value="1"/>
</dbReference>
<dbReference type="PANTHER" id="PTHR24421:SF10">
    <property type="entry name" value="NITRATE_NITRITE SENSOR PROTEIN NARQ"/>
    <property type="match status" value="1"/>
</dbReference>
<dbReference type="EMBL" id="FOEF01000015">
    <property type="protein sequence ID" value="SEP51175.1"/>
    <property type="molecule type" value="Genomic_DNA"/>
</dbReference>
<dbReference type="CDD" id="cd16917">
    <property type="entry name" value="HATPase_UhpB-NarQ-NarX-like"/>
    <property type="match status" value="1"/>
</dbReference>
<dbReference type="InterPro" id="IPR055558">
    <property type="entry name" value="DUF7134"/>
</dbReference>
<feature type="transmembrane region" description="Helical" evidence="9">
    <location>
        <begin position="167"/>
        <end position="190"/>
    </location>
</feature>
<evidence type="ECO:0000313" key="14">
    <source>
        <dbReference type="Proteomes" id="UP000198582"/>
    </source>
</evidence>
<evidence type="ECO:0000256" key="3">
    <source>
        <dbReference type="ARBA" id="ARBA00022553"/>
    </source>
</evidence>
<dbReference type="GO" id="GO:0005524">
    <property type="term" value="F:ATP binding"/>
    <property type="evidence" value="ECO:0007669"/>
    <property type="project" value="UniProtKB-KW"/>
</dbReference>
<feature type="domain" description="Histidine kinase/HSP90-like ATPase" evidence="10">
    <location>
        <begin position="332"/>
        <end position="425"/>
    </location>
</feature>
<reference evidence="14" key="1">
    <citation type="submission" date="2016-10" db="EMBL/GenBank/DDBJ databases">
        <authorList>
            <person name="Varghese N."/>
            <person name="Submissions S."/>
        </authorList>
    </citation>
    <scope>NUCLEOTIDE SEQUENCE [LARGE SCALE GENOMIC DNA]</scope>
    <source>
        <strain evidence="14">DSM 44993</strain>
    </source>
</reference>
<keyword evidence="9" id="KW-0472">Membrane</keyword>
<dbReference type="EC" id="2.7.13.3" evidence="2"/>
<dbReference type="Gene3D" id="3.30.565.10">
    <property type="entry name" value="Histidine kinase-like ATPase, C-terminal domain"/>
    <property type="match status" value="1"/>
</dbReference>
<comment type="catalytic activity">
    <reaction evidence="1">
        <text>ATP + protein L-histidine = ADP + protein N-phospho-L-histidine.</text>
        <dbReference type="EC" id="2.7.13.3"/>
    </reaction>
</comment>
<feature type="domain" description="Signal transduction histidine kinase subgroup 3 dimerisation and phosphoacceptor" evidence="11">
    <location>
        <begin position="222"/>
        <end position="287"/>
    </location>
</feature>
<dbReference type="GO" id="GO:0016020">
    <property type="term" value="C:membrane"/>
    <property type="evidence" value="ECO:0007669"/>
    <property type="project" value="InterPro"/>
</dbReference>
<keyword evidence="9" id="KW-1133">Transmembrane helix</keyword>
<evidence type="ECO:0000256" key="8">
    <source>
        <dbReference type="ARBA" id="ARBA00023012"/>
    </source>
</evidence>
<keyword evidence="9" id="KW-0812">Transmembrane</keyword>
<dbReference type="GO" id="GO:0000155">
    <property type="term" value="F:phosphorelay sensor kinase activity"/>
    <property type="evidence" value="ECO:0007669"/>
    <property type="project" value="InterPro"/>
</dbReference>
<keyword evidence="7" id="KW-0067">ATP-binding</keyword>
<evidence type="ECO:0000259" key="12">
    <source>
        <dbReference type="Pfam" id="PF23539"/>
    </source>
</evidence>
<keyword evidence="5" id="KW-0547">Nucleotide-binding</keyword>
<evidence type="ECO:0000256" key="5">
    <source>
        <dbReference type="ARBA" id="ARBA00022741"/>
    </source>
</evidence>
<feature type="transmembrane region" description="Helical" evidence="9">
    <location>
        <begin position="103"/>
        <end position="123"/>
    </location>
</feature>
<keyword evidence="6 13" id="KW-0418">Kinase</keyword>
<dbReference type="Gene3D" id="1.20.5.1930">
    <property type="match status" value="1"/>
</dbReference>
<dbReference type="InterPro" id="IPR036890">
    <property type="entry name" value="HATPase_C_sf"/>
</dbReference>
<keyword evidence="4" id="KW-0808">Transferase</keyword>
<dbReference type="Pfam" id="PF02518">
    <property type="entry name" value="HATPase_c"/>
    <property type="match status" value="1"/>
</dbReference>
<dbReference type="GO" id="GO:0046983">
    <property type="term" value="F:protein dimerization activity"/>
    <property type="evidence" value="ECO:0007669"/>
    <property type="project" value="InterPro"/>
</dbReference>
<feature type="domain" description="DUF7134" evidence="12">
    <location>
        <begin position="35"/>
        <end position="194"/>
    </location>
</feature>
<dbReference type="RefSeq" id="WP_091623200.1">
    <property type="nucleotide sequence ID" value="NZ_FOEF01000015.1"/>
</dbReference>
<dbReference type="Proteomes" id="UP000198582">
    <property type="component" value="Unassembled WGS sequence"/>
</dbReference>
<name>A0A1H8YG95_9PSEU</name>
<dbReference type="PANTHER" id="PTHR24421">
    <property type="entry name" value="NITRATE/NITRITE SENSOR PROTEIN NARX-RELATED"/>
    <property type="match status" value="1"/>
</dbReference>
<dbReference type="Pfam" id="PF07730">
    <property type="entry name" value="HisKA_3"/>
    <property type="match status" value="1"/>
</dbReference>
<dbReference type="InterPro" id="IPR003594">
    <property type="entry name" value="HATPase_dom"/>
</dbReference>
<dbReference type="SUPFAM" id="SSF55874">
    <property type="entry name" value="ATPase domain of HSP90 chaperone/DNA topoisomerase II/histidine kinase"/>
    <property type="match status" value="1"/>
</dbReference>
<dbReference type="STRING" id="394193.SAMN04489732_115176"/>
<evidence type="ECO:0000256" key="2">
    <source>
        <dbReference type="ARBA" id="ARBA00012438"/>
    </source>
</evidence>
<keyword evidence="8" id="KW-0902">Two-component regulatory system</keyword>
<evidence type="ECO:0000259" key="10">
    <source>
        <dbReference type="Pfam" id="PF02518"/>
    </source>
</evidence>
<evidence type="ECO:0000259" key="11">
    <source>
        <dbReference type="Pfam" id="PF07730"/>
    </source>
</evidence>
<sequence length="430" mass="46202">MSSDAAGPGTTPVPTHPLVTRLAQAGQRLRQADGRHRWVLDTAVTIAVFLMTCLPDLVHDGDVAEQRGPRELQITFAHLPLAGTLALQIALVLPLLWRRRAPVPAFGVIAVVFLVQWSLDVFLRADLALLIALYSVALHGRLRQLPWACAATVGVMVPLAVKVSTVFSIWEALFLLLCAVTAAAALGLAVRIRRTQLASLRERTAILELERDQRSKLAAATERARVAREMHDIIGHSLSVIITLADGGSYAAETRPDRGKEALRLVGDAGRQALGEMRRMLGVLREQSDTPELNPQPRIADLDALCARIRAAGPDIVYQSGGDLDALDRGVQLMAYRIVQEALTNTLKHAGPRTHAHVQLTAEDTRLSIRVHDTGPPDQDRPPARSPVEGHGLAGIRERAALYDGTVTAGPAPGGGWTVQTVLDLAGGAA</sequence>
<keyword evidence="3" id="KW-0597">Phosphoprotein</keyword>
<evidence type="ECO:0000256" key="1">
    <source>
        <dbReference type="ARBA" id="ARBA00000085"/>
    </source>
</evidence>
<evidence type="ECO:0000256" key="9">
    <source>
        <dbReference type="SAM" id="Phobius"/>
    </source>
</evidence>
<evidence type="ECO:0000256" key="7">
    <source>
        <dbReference type="ARBA" id="ARBA00022840"/>
    </source>
</evidence>
<feature type="transmembrane region" description="Helical" evidence="9">
    <location>
        <begin position="79"/>
        <end position="97"/>
    </location>
</feature>
<evidence type="ECO:0000256" key="6">
    <source>
        <dbReference type="ARBA" id="ARBA00022777"/>
    </source>
</evidence>
<keyword evidence="14" id="KW-1185">Reference proteome</keyword>